<reference evidence="1" key="1">
    <citation type="journal article" date="2014" name="Front. Microbiol.">
        <title>High frequency of phylogenetically diverse reductive dehalogenase-homologous genes in deep subseafloor sedimentary metagenomes.</title>
        <authorList>
            <person name="Kawai M."/>
            <person name="Futagami T."/>
            <person name="Toyoda A."/>
            <person name="Takaki Y."/>
            <person name="Nishi S."/>
            <person name="Hori S."/>
            <person name="Arai W."/>
            <person name="Tsubouchi T."/>
            <person name="Morono Y."/>
            <person name="Uchiyama I."/>
            <person name="Ito T."/>
            <person name="Fujiyama A."/>
            <person name="Inagaki F."/>
            <person name="Takami H."/>
        </authorList>
    </citation>
    <scope>NUCLEOTIDE SEQUENCE</scope>
    <source>
        <strain evidence="1">Expedition CK06-06</strain>
    </source>
</reference>
<accession>X1LYG6</accession>
<dbReference type="EMBL" id="BARV01005080">
    <property type="protein sequence ID" value="GAI10861.1"/>
    <property type="molecule type" value="Genomic_DNA"/>
</dbReference>
<sequence>DELKALLIDQKMSIGDFFRVALKKQQIDYDTLAGSQYGEGYEDGFGCFNAPCEICGKPMTFDIDNEQKTEKIIREAFKNWHHTNCSNE</sequence>
<organism evidence="1">
    <name type="scientific">marine sediment metagenome</name>
    <dbReference type="NCBI Taxonomy" id="412755"/>
    <lineage>
        <taxon>unclassified sequences</taxon>
        <taxon>metagenomes</taxon>
        <taxon>ecological metagenomes</taxon>
    </lineage>
</organism>
<feature type="non-terminal residue" evidence="1">
    <location>
        <position position="1"/>
    </location>
</feature>
<proteinExistence type="predicted"/>
<comment type="caution">
    <text evidence="1">The sequence shown here is derived from an EMBL/GenBank/DDBJ whole genome shotgun (WGS) entry which is preliminary data.</text>
</comment>
<dbReference type="AlphaFoldDB" id="X1LYG6"/>
<protein>
    <submittedName>
        <fullName evidence="1">Uncharacterized protein</fullName>
    </submittedName>
</protein>
<gene>
    <name evidence="1" type="ORF">S06H3_10788</name>
</gene>
<evidence type="ECO:0000313" key="1">
    <source>
        <dbReference type="EMBL" id="GAI10861.1"/>
    </source>
</evidence>
<name>X1LYG6_9ZZZZ</name>